<reference evidence="1 2" key="1">
    <citation type="journal article" date="2022" name="bioRxiv">
        <title>The genome of the oomycete Peronosclerospora sorghi, a cosmopolitan pathogen of maize and sorghum, is inflated with dispersed pseudogenes.</title>
        <authorList>
            <person name="Fletcher K."/>
            <person name="Martin F."/>
            <person name="Isakeit T."/>
            <person name="Cavanaugh K."/>
            <person name="Magill C."/>
            <person name="Michelmore R."/>
        </authorList>
    </citation>
    <scope>NUCLEOTIDE SEQUENCE [LARGE SCALE GENOMIC DNA]</scope>
    <source>
        <strain evidence="1">P6</strain>
    </source>
</reference>
<name>A0ACC0WMN1_9STRA</name>
<gene>
    <name evidence="1" type="ORF">PsorP6_015652</name>
</gene>
<proteinExistence type="predicted"/>
<sequence length="376" mass="42122">MCFRAHKKSAADSPLRKTKATVNVVSSPLVDPPMLYEAKVASCQKPRALDCSGADYVATVESELTASVSDQAPRFELRWSKPHQTLTFMEKTAFAMKFCTIQFTETNNVETWHNLLQQVAAHEKNATKVIVEKEHKVQQCEAELRQKEALLEKALVAKQEVEDEWFHGFCAVLNAKKDEIRSLQREVETIKDMQRHFEGKPTRTRKVAAPRGRPRARGAKLEKKAVEVQNEDVSDESMESHTSKNESDAGDESEKQRAKVDAIKAYSALPSTARSHSVQISSADDLLLSMDSIIEEEEKRNEATQRDEAWRGNDTIKSEPMTTQPQARGSPSVQSRTNKLGAGASKPSARSELVRSEPHTDEPMQSDEDDLLDMLS</sequence>
<keyword evidence="2" id="KW-1185">Reference proteome</keyword>
<dbReference type="EMBL" id="CM047589">
    <property type="protein sequence ID" value="KAI9920140.1"/>
    <property type="molecule type" value="Genomic_DNA"/>
</dbReference>
<comment type="caution">
    <text evidence="1">The sequence shown here is derived from an EMBL/GenBank/DDBJ whole genome shotgun (WGS) entry which is preliminary data.</text>
</comment>
<dbReference type="Proteomes" id="UP001163321">
    <property type="component" value="Chromosome 10"/>
</dbReference>
<protein>
    <submittedName>
        <fullName evidence="1">Uncharacterized protein</fullName>
    </submittedName>
</protein>
<organism evidence="1 2">
    <name type="scientific">Peronosclerospora sorghi</name>
    <dbReference type="NCBI Taxonomy" id="230839"/>
    <lineage>
        <taxon>Eukaryota</taxon>
        <taxon>Sar</taxon>
        <taxon>Stramenopiles</taxon>
        <taxon>Oomycota</taxon>
        <taxon>Peronosporomycetes</taxon>
        <taxon>Peronosporales</taxon>
        <taxon>Peronosporaceae</taxon>
        <taxon>Peronosclerospora</taxon>
    </lineage>
</organism>
<evidence type="ECO:0000313" key="1">
    <source>
        <dbReference type="EMBL" id="KAI9920140.1"/>
    </source>
</evidence>
<evidence type="ECO:0000313" key="2">
    <source>
        <dbReference type="Proteomes" id="UP001163321"/>
    </source>
</evidence>
<accession>A0ACC0WMN1</accession>